<keyword evidence="3" id="KW-1185">Reference proteome</keyword>
<accession>A0A836I8H8</accession>
<gene>
    <name evidence="2" type="ORF">JKF63_00570</name>
</gene>
<evidence type="ECO:0000313" key="3">
    <source>
        <dbReference type="Proteomes" id="UP000674318"/>
    </source>
</evidence>
<evidence type="ECO:0000256" key="1">
    <source>
        <dbReference type="SAM" id="MobiDB-lite"/>
    </source>
</evidence>
<dbReference type="GeneID" id="94286698"/>
<dbReference type="EMBL" id="JAFJZO010000036">
    <property type="protein sequence ID" value="KAG5490450.1"/>
    <property type="molecule type" value="Genomic_DNA"/>
</dbReference>
<reference evidence="2 3" key="1">
    <citation type="submission" date="2021-02" db="EMBL/GenBank/DDBJ databases">
        <title>Porcisia hertigi Genome sequencing and assembly.</title>
        <authorList>
            <person name="Almutairi H."/>
            <person name="Gatherer D."/>
        </authorList>
    </citation>
    <scope>NUCLEOTIDE SEQUENCE [LARGE SCALE GENOMIC DNA]</scope>
    <source>
        <strain evidence="2 3">C119</strain>
    </source>
</reference>
<dbReference type="KEGG" id="phet:94286698"/>
<evidence type="ECO:0000313" key="2">
    <source>
        <dbReference type="EMBL" id="KAG5490450.1"/>
    </source>
</evidence>
<organism evidence="2 3">
    <name type="scientific">Porcisia hertigi</name>
    <dbReference type="NCBI Taxonomy" id="2761500"/>
    <lineage>
        <taxon>Eukaryota</taxon>
        <taxon>Discoba</taxon>
        <taxon>Euglenozoa</taxon>
        <taxon>Kinetoplastea</taxon>
        <taxon>Metakinetoplastina</taxon>
        <taxon>Trypanosomatida</taxon>
        <taxon>Trypanosomatidae</taxon>
        <taxon>Leishmaniinae</taxon>
        <taxon>Porcisia</taxon>
    </lineage>
</organism>
<feature type="compositionally biased region" description="Polar residues" evidence="1">
    <location>
        <begin position="162"/>
        <end position="172"/>
    </location>
</feature>
<dbReference type="OrthoDB" id="263580at2759"/>
<comment type="caution">
    <text evidence="2">The sequence shown here is derived from an EMBL/GenBank/DDBJ whole genome shotgun (WGS) entry which is preliminary data.</text>
</comment>
<dbReference type="Proteomes" id="UP000674318">
    <property type="component" value="Unassembled WGS sequence"/>
</dbReference>
<feature type="region of interest" description="Disordered" evidence="1">
    <location>
        <begin position="83"/>
        <end position="172"/>
    </location>
</feature>
<protein>
    <submittedName>
        <fullName evidence="2">Uncharacterized protein</fullName>
    </submittedName>
</protein>
<sequence length="172" mass="18901">MTGVAYLVRCQHCGVARKSYNDPRRGISVIECKRPCGNSHYNWTYIQTIPENEVWPQENVMESIIPVYLRPTHQLGASCLQPKLENLSTPDSANSPPTDKKNKHLFCSEGHGSTARLTSAAAGDGTQKALSSPHDPHRSPSPKGKKSRCSTVSSSKSMCHKGQQNRPDCSLQ</sequence>
<dbReference type="RefSeq" id="XP_067752778.1">
    <property type="nucleotide sequence ID" value="XM_067896621.1"/>
</dbReference>
<name>A0A836I8H8_9TRYP</name>
<proteinExistence type="predicted"/>
<dbReference type="AlphaFoldDB" id="A0A836I8H8"/>
<feature type="compositionally biased region" description="Polar residues" evidence="1">
    <location>
        <begin position="86"/>
        <end position="97"/>
    </location>
</feature>